<dbReference type="OrthoDB" id="2013972at2759"/>
<gene>
    <name evidence="2" type="ORF">NA56DRAFT_631437</name>
</gene>
<dbReference type="STRING" id="1745343.A0A2J6PUS9"/>
<evidence type="ECO:0000313" key="2">
    <source>
        <dbReference type="EMBL" id="PMD17781.1"/>
    </source>
</evidence>
<dbReference type="CDD" id="cd02440">
    <property type="entry name" value="AdoMet_MTases"/>
    <property type="match status" value="1"/>
</dbReference>
<dbReference type="GO" id="GO:0032259">
    <property type="term" value="P:methylation"/>
    <property type="evidence" value="ECO:0007669"/>
    <property type="project" value="UniProtKB-KW"/>
</dbReference>
<feature type="region of interest" description="Disordered" evidence="1">
    <location>
        <begin position="1"/>
        <end position="27"/>
    </location>
</feature>
<keyword evidence="2" id="KW-0808">Transferase</keyword>
<keyword evidence="2" id="KW-0489">Methyltransferase</keyword>
<dbReference type="InterPro" id="IPR029063">
    <property type="entry name" value="SAM-dependent_MTases_sf"/>
</dbReference>
<dbReference type="Proteomes" id="UP000235672">
    <property type="component" value="Unassembled WGS sequence"/>
</dbReference>
<organism evidence="2 3">
    <name type="scientific">Hyaloscypha hepaticicola</name>
    <dbReference type="NCBI Taxonomy" id="2082293"/>
    <lineage>
        <taxon>Eukaryota</taxon>
        <taxon>Fungi</taxon>
        <taxon>Dikarya</taxon>
        <taxon>Ascomycota</taxon>
        <taxon>Pezizomycotina</taxon>
        <taxon>Leotiomycetes</taxon>
        <taxon>Helotiales</taxon>
        <taxon>Hyaloscyphaceae</taxon>
        <taxon>Hyaloscypha</taxon>
    </lineage>
</organism>
<dbReference type="PANTHER" id="PTHR43591">
    <property type="entry name" value="METHYLTRANSFERASE"/>
    <property type="match status" value="1"/>
</dbReference>
<proteinExistence type="predicted"/>
<keyword evidence="3" id="KW-1185">Reference proteome</keyword>
<reference evidence="2 3" key="1">
    <citation type="submission" date="2016-05" db="EMBL/GenBank/DDBJ databases">
        <title>A degradative enzymes factory behind the ericoid mycorrhizal symbiosis.</title>
        <authorList>
            <consortium name="DOE Joint Genome Institute"/>
            <person name="Martino E."/>
            <person name="Morin E."/>
            <person name="Grelet G."/>
            <person name="Kuo A."/>
            <person name="Kohler A."/>
            <person name="Daghino S."/>
            <person name="Barry K."/>
            <person name="Choi C."/>
            <person name="Cichocki N."/>
            <person name="Clum A."/>
            <person name="Copeland A."/>
            <person name="Hainaut M."/>
            <person name="Haridas S."/>
            <person name="Labutti K."/>
            <person name="Lindquist E."/>
            <person name="Lipzen A."/>
            <person name="Khouja H.-R."/>
            <person name="Murat C."/>
            <person name="Ohm R."/>
            <person name="Olson A."/>
            <person name="Spatafora J."/>
            <person name="Veneault-Fourrey C."/>
            <person name="Henrissat B."/>
            <person name="Grigoriev I."/>
            <person name="Martin F."/>
            <person name="Perotto S."/>
        </authorList>
    </citation>
    <scope>NUCLEOTIDE SEQUENCE [LARGE SCALE GENOMIC DNA]</scope>
    <source>
        <strain evidence="2 3">UAMH 7357</strain>
    </source>
</reference>
<dbReference type="Gene3D" id="3.40.50.150">
    <property type="entry name" value="Vaccinia Virus protein VP39"/>
    <property type="match status" value="1"/>
</dbReference>
<feature type="compositionally biased region" description="Basic and acidic residues" evidence="1">
    <location>
        <begin position="1"/>
        <end position="14"/>
    </location>
</feature>
<dbReference type="EMBL" id="KZ613498">
    <property type="protein sequence ID" value="PMD17781.1"/>
    <property type="molecule type" value="Genomic_DNA"/>
</dbReference>
<evidence type="ECO:0000313" key="3">
    <source>
        <dbReference type="Proteomes" id="UP000235672"/>
    </source>
</evidence>
<name>A0A2J6PUS9_9HELO</name>
<dbReference type="SUPFAM" id="SSF53335">
    <property type="entry name" value="S-adenosyl-L-methionine-dependent methyltransferases"/>
    <property type="match status" value="1"/>
</dbReference>
<dbReference type="AlphaFoldDB" id="A0A2J6PUS9"/>
<accession>A0A2J6PUS9</accession>
<evidence type="ECO:0000256" key="1">
    <source>
        <dbReference type="SAM" id="MobiDB-lite"/>
    </source>
</evidence>
<protein>
    <submittedName>
        <fullName evidence="2">S-adenosyl-L-methionine-dependent methyltransferase</fullName>
    </submittedName>
</protein>
<dbReference type="GO" id="GO:0008168">
    <property type="term" value="F:methyltransferase activity"/>
    <property type="evidence" value="ECO:0007669"/>
    <property type="project" value="UniProtKB-KW"/>
</dbReference>
<dbReference type="Pfam" id="PF13489">
    <property type="entry name" value="Methyltransf_23"/>
    <property type="match status" value="1"/>
</dbReference>
<sequence length="344" mass="39249">MHQPTDEIEARPADNDDGYESDTESTTTSLASILNKHTYERGLRYHAFQDGKYPFPNDENEQNRDDMKHAMIMELCEGKLYYAPIREEAPTILDLGTGTGIWLIEMGDKFQSAICQGVDLSPIQPPWVPPNVQFVVDDIELPWTQKPDYFDYIHVRHTLPFVKDRPKLFEQAFQHLKPEGWIEFQEFEFFPASEDDSITSTPEHPYHFLDFMKFHKQAMTALGADVTGVTKLQSELAAAGFTNIKEEVFKCPLGIWPKDKRLRLVGLYLRESILDGLVGMAGRPFSAGLGWGKEEIEVFLAKVRTSLKDGSRHTYLPFRVVYAQKPKEKVQTKVSVSAVSLDNN</sequence>
<dbReference type="PANTHER" id="PTHR43591:SF24">
    <property type="entry name" value="2-METHOXY-6-POLYPRENYL-1,4-BENZOQUINOL METHYLASE, MITOCHONDRIAL"/>
    <property type="match status" value="1"/>
</dbReference>